<dbReference type="Gene3D" id="3.40.718.10">
    <property type="entry name" value="Isopropylmalate Dehydrogenase"/>
    <property type="match status" value="1"/>
</dbReference>
<dbReference type="AlphaFoldDB" id="A0AAU9PI35"/>
<comment type="caution">
    <text evidence="4">The sequence shown here is derived from an EMBL/GenBank/DDBJ whole genome shotgun (WGS) entry which is preliminary data.</text>
</comment>
<evidence type="ECO:0000256" key="1">
    <source>
        <dbReference type="ARBA" id="ARBA00007769"/>
    </source>
</evidence>
<comment type="similarity">
    <text evidence="1">Belongs to the isocitrate and isopropylmalate dehydrogenases family.</text>
</comment>
<dbReference type="InterPro" id="IPR024084">
    <property type="entry name" value="IsoPropMal-DH-like_dom"/>
</dbReference>
<evidence type="ECO:0000313" key="4">
    <source>
        <dbReference type="EMBL" id="CAH1449387.1"/>
    </source>
</evidence>
<organism evidence="4 5">
    <name type="scientific">Lactuca virosa</name>
    <dbReference type="NCBI Taxonomy" id="75947"/>
    <lineage>
        <taxon>Eukaryota</taxon>
        <taxon>Viridiplantae</taxon>
        <taxon>Streptophyta</taxon>
        <taxon>Embryophyta</taxon>
        <taxon>Tracheophyta</taxon>
        <taxon>Spermatophyta</taxon>
        <taxon>Magnoliopsida</taxon>
        <taxon>eudicotyledons</taxon>
        <taxon>Gunneridae</taxon>
        <taxon>Pentapetalae</taxon>
        <taxon>asterids</taxon>
        <taxon>campanulids</taxon>
        <taxon>Asterales</taxon>
        <taxon>Asteraceae</taxon>
        <taxon>Cichorioideae</taxon>
        <taxon>Cichorieae</taxon>
        <taxon>Lactucinae</taxon>
        <taxon>Lactuca</taxon>
    </lineage>
</organism>
<dbReference type="GO" id="GO:0004449">
    <property type="term" value="F:isocitrate dehydrogenase (NAD+) activity"/>
    <property type="evidence" value="ECO:0007669"/>
    <property type="project" value="TreeGrafter"/>
</dbReference>
<protein>
    <recommendedName>
        <fullName evidence="3">Isopropylmalate dehydrogenase-like domain-containing protein</fullName>
    </recommendedName>
</protein>
<dbReference type="InterPro" id="IPR001932">
    <property type="entry name" value="PPM-type_phosphatase-like_dom"/>
</dbReference>
<keyword evidence="2" id="KW-0560">Oxidoreductase</keyword>
<reference evidence="4 5" key="1">
    <citation type="submission" date="2022-01" db="EMBL/GenBank/DDBJ databases">
        <authorList>
            <person name="Xiong W."/>
            <person name="Schranz E."/>
        </authorList>
    </citation>
    <scope>NUCLEOTIDE SEQUENCE [LARGE SCALE GENOMIC DNA]</scope>
</reference>
<dbReference type="Pfam" id="PF00481">
    <property type="entry name" value="PP2C"/>
    <property type="match status" value="1"/>
</dbReference>
<sequence>MALQIARRFLRIHTTDEVFTTTFRNPTNRLFSPTDRSYSSSSSDLIRATLFPGDGIGPEIATFVKQIFNAAEVPIEWEEHNGGTEVDPITQSFVTWESLESVRRNKVGLKGPMATPIGKGHRSLNLTLRIELNLYANVRPCYSLPGYKTRYDDVNLITIRQNTEGEYSGLEHQVVRGVVESLKIITRHASLRVAEYAFHYSKAHGRKRVSAIHKVNFMQKTDGLFLKRNEVHRWECHKNQSIKSKAYGKCIKSEAYGDVVRFYTGAMPIFKAYRDSSLQDCKKASEEVIPVIISKLHDWLSRATTWAKFSATGGLGVIHGGHLHSAVLLIEKKDEEGQSHVLSAALEIAEGETSEVDAKYRALVAIGSLRGGLRLSRSIGDRDVGEFIIPVPHVKQVKPSSAGRRLVISSDGVWDALSGGQQPSTVHQVMTN</sequence>
<evidence type="ECO:0000313" key="5">
    <source>
        <dbReference type="Proteomes" id="UP001157418"/>
    </source>
</evidence>
<dbReference type="GO" id="GO:0006102">
    <property type="term" value="P:isocitrate metabolic process"/>
    <property type="evidence" value="ECO:0007669"/>
    <property type="project" value="TreeGrafter"/>
</dbReference>
<dbReference type="Proteomes" id="UP001157418">
    <property type="component" value="Unassembled WGS sequence"/>
</dbReference>
<dbReference type="InterPro" id="IPR036457">
    <property type="entry name" value="PPM-type-like_dom_sf"/>
</dbReference>
<keyword evidence="5" id="KW-1185">Reference proteome</keyword>
<gene>
    <name evidence="4" type="ORF">LVIROSA_LOCUS34873</name>
</gene>
<dbReference type="SUPFAM" id="SSF53659">
    <property type="entry name" value="Isocitrate/Isopropylmalate dehydrogenase-like"/>
    <property type="match status" value="1"/>
</dbReference>
<dbReference type="Pfam" id="PF00180">
    <property type="entry name" value="Iso_dh"/>
    <property type="match status" value="1"/>
</dbReference>
<proteinExistence type="inferred from homology"/>
<evidence type="ECO:0000256" key="2">
    <source>
        <dbReference type="ARBA" id="ARBA00023002"/>
    </source>
</evidence>
<dbReference type="EMBL" id="CAKMRJ010005634">
    <property type="protein sequence ID" value="CAH1449387.1"/>
    <property type="molecule type" value="Genomic_DNA"/>
</dbReference>
<dbReference type="SMART" id="SM01329">
    <property type="entry name" value="Iso_dh"/>
    <property type="match status" value="1"/>
</dbReference>
<dbReference type="GO" id="GO:0006099">
    <property type="term" value="P:tricarboxylic acid cycle"/>
    <property type="evidence" value="ECO:0007669"/>
    <property type="project" value="TreeGrafter"/>
</dbReference>
<dbReference type="PANTHER" id="PTHR11835">
    <property type="entry name" value="DECARBOXYLATING DEHYDROGENASES-ISOCITRATE, ISOPROPYLMALATE, TARTRATE"/>
    <property type="match status" value="1"/>
</dbReference>
<evidence type="ECO:0000259" key="3">
    <source>
        <dbReference type="SMART" id="SM01329"/>
    </source>
</evidence>
<dbReference type="Gene3D" id="3.60.40.10">
    <property type="entry name" value="PPM-type phosphatase domain"/>
    <property type="match status" value="1"/>
</dbReference>
<feature type="domain" description="Isopropylmalate dehydrogenase-like" evidence="3">
    <location>
        <begin position="47"/>
        <end position="388"/>
    </location>
</feature>
<dbReference type="PANTHER" id="PTHR11835:SF34">
    <property type="entry name" value="ISOCITRATE DEHYDROGENASE [NAD] SUBUNIT ALPHA, MITOCHONDRIAL"/>
    <property type="match status" value="1"/>
</dbReference>
<dbReference type="GO" id="GO:0005739">
    <property type="term" value="C:mitochondrion"/>
    <property type="evidence" value="ECO:0007669"/>
    <property type="project" value="TreeGrafter"/>
</dbReference>
<name>A0AAU9PI35_9ASTR</name>
<dbReference type="SUPFAM" id="SSF81606">
    <property type="entry name" value="PP2C-like"/>
    <property type="match status" value="1"/>
</dbReference>
<accession>A0AAU9PI35</accession>